<dbReference type="EMBL" id="JBHSKF010000001">
    <property type="protein sequence ID" value="MFC5286006.1"/>
    <property type="molecule type" value="Genomic_DNA"/>
</dbReference>
<keyword evidence="2" id="KW-1185">Reference proteome</keyword>
<dbReference type="InterPro" id="IPR036291">
    <property type="entry name" value="NAD(P)-bd_dom_sf"/>
</dbReference>
<gene>
    <name evidence="1" type="ORF">ACFPM7_02990</name>
</gene>
<proteinExistence type="predicted"/>
<evidence type="ECO:0000313" key="1">
    <source>
        <dbReference type="EMBL" id="MFC5286006.1"/>
    </source>
</evidence>
<name>A0ABW0EII5_9PSEU</name>
<dbReference type="RefSeq" id="WP_378243459.1">
    <property type="nucleotide sequence ID" value="NZ_JBHSKF010000001.1"/>
</dbReference>
<accession>A0ABW0EII5</accession>
<evidence type="ECO:0000313" key="2">
    <source>
        <dbReference type="Proteomes" id="UP001596157"/>
    </source>
</evidence>
<dbReference type="SUPFAM" id="SSF51735">
    <property type="entry name" value="NAD(P)-binding Rossmann-fold domains"/>
    <property type="match status" value="1"/>
</dbReference>
<dbReference type="PANTHER" id="PTHR43781:SF1">
    <property type="entry name" value="SACCHAROPINE DEHYDROGENASE"/>
    <property type="match status" value="1"/>
</dbReference>
<reference evidence="2" key="1">
    <citation type="journal article" date="2019" name="Int. J. Syst. Evol. Microbiol.">
        <title>The Global Catalogue of Microorganisms (GCM) 10K type strain sequencing project: providing services to taxonomists for standard genome sequencing and annotation.</title>
        <authorList>
            <consortium name="The Broad Institute Genomics Platform"/>
            <consortium name="The Broad Institute Genome Sequencing Center for Infectious Disease"/>
            <person name="Wu L."/>
            <person name="Ma J."/>
        </authorList>
    </citation>
    <scope>NUCLEOTIDE SEQUENCE [LARGE SCALE GENOMIC DNA]</scope>
    <source>
        <strain evidence="2">CCUG 59778</strain>
    </source>
</reference>
<dbReference type="Proteomes" id="UP001596157">
    <property type="component" value="Unassembled WGS sequence"/>
</dbReference>
<protein>
    <submittedName>
        <fullName evidence="1">Saccharopine dehydrogenase</fullName>
    </submittedName>
</protein>
<dbReference type="PANTHER" id="PTHR43781">
    <property type="entry name" value="SACCHAROPINE DEHYDROGENASE"/>
    <property type="match status" value="1"/>
</dbReference>
<organism evidence="1 2">
    <name type="scientific">Actinokineospora guangxiensis</name>
    <dbReference type="NCBI Taxonomy" id="1490288"/>
    <lineage>
        <taxon>Bacteria</taxon>
        <taxon>Bacillati</taxon>
        <taxon>Actinomycetota</taxon>
        <taxon>Actinomycetes</taxon>
        <taxon>Pseudonocardiales</taxon>
        <taxon>Pseudonocardiaceae</taxon>
        <taxon>Actinokineospora</taxon>
    </lineage>
</organism>
<dbReference type="Gene3D" id="3.40.50.720">
    <property type="entry name" value="NAD(P)-binding Rossmann-like Domain"/>
    <property type="match status" value="1"/>
</dbReference>
<sequence length="324" mass="33686">MTHSIAVYGASGHTGGFVLAALRARGCTPIPLGRSDATPDTPAALDRALSPAAAVINCAGPFAATATPLINSAIRTGIPYVDVCAEIEATADTLTQYATAPIPVLPATAFFGTLADLLTTTALTRHTASADQRPTEPALPLSTPLTADEVQVAYALSNWHPTPGTRTSGAVSRTRREGRRVRYTNGRLDYHDAPPATETWPFPDAPRPVATDFTMADVVTIPHHIAVPEVRTHMSANAAADVATSTAAPTAQAFLVDVHIRTGATTLRTTATGTDIYAVTAPMAVEAVHRLLTTPHPAGATTAAALFDAPDFLAALAPHITVLR</sequence>
<comment type="caution">
    <text evidence="1">The sequence shown here is derived from an EMBL/GenBank/DDBJ whole genome shotgun (WGS) entry which is preliminary data.</text>
</comment>